<sequence>MLRGDRLFQIAKILMLIAGTWRLELKELPNKWQMFYNIYSVFIQISFNTFVISFLIELYMTWGIDNDKAVECLTTLIVNLVFVVKMGLFQTKKMTKLLNQIIDHVNCLSIDDEHGEYIFESHLRYNNILNIGILIYTFSLGLHLNIIGLVQYVYFQQEPNNVTESADKPIILMYWYPFDYNKHYGFVIFYQFFTIFASDLYNSAIQAMFNTIIIQLSSDLKILQLEFQKFNMNMKESKQKLKNIIVKHQKIIEYIEGLNETLKYPLLIEYMVSSVMFASVLVQILQGKKIIFNVEYFVIMAFQLFILSWNANEIKIQSEHIAYSIYESKWYEDSTEVKRMLYIVVMRCRKPLSLNIGPFGSLTNDAFLSRIKLAYSYVSLLSGGVNT</sequence>
<keyword evidence="3 10" id="KW-0716">Sensory transduction</keyword>
<reference evidence="11" key="1">
    <citation type="submission" date="2020-08" db="EMBL/GenBank/DDBJ databases">
        <title>Genome sequencing and assembly of the red palm weevil Rhynchophorus ferrugineus.</title>
        <authorList>
            <person name="Dias G.B."/>
            <person name="Bergman C.M."/>
            <person name="Manee M."/>
        </authorList>
    </citation>
    <scope>NUCLEOTIDE SEQUENCE</scope>
    <source>
        <strain evidence="11">AA-2017</strain>
        <tissue evidence="11">Whole larva</tissue>
    </source>
</reference>
<feature type="transmembrane region" description="Helical" evidence="10">
    <location>
        <begin position="183"/>
        <end position="201"/>
    </location>
</feature>
<evidence type="ECO:0000256" key="2">
    <source>
        <dbReference type="ARBA" id="ARBA00022475"/>
    </source>
</evidence>
<comment type="caution">
    <text evidence="11">The sequence shown here is derived from an EMBL/GenBank/DDBJ whole genome shotgun (WGS) entry which is preliminary data.</text>
</comment>
<comment type="similarity">
    <text evidence="10">Belongs to the insect chemoreceptor superfamily. Heteromeric odorant receptor channel (TC 1.A.69) family.</text>
</comment>
<accession>A0A834HWV6</accession>
<dbReference type="Pfam" id="PF02949">
    <property type="entry name" value="7tm_6"/>
    <property type="match status" value="1"/>
</dbReference>
<comment type="subcellular location">
    <subcellularLocation>
        <location evidence="1 10">Cell membrane</location>
        <topology evidence="1 10">Multi-pass membrane protein</topology>
    </subcellularLocation>
</comment>
<feature type="transmembrane region" description="Helical" evidence="10">
    <location>
        <begin position="290"/>
        <end position="309"/>
    </location>
</feature>
<evidence type="ECO:0000256" key="4">
    <source>
        <dbReference type="ARBA" id="ARBA00022692"/>
    </source>
</evidence>
<evidence type="ECO:0000313" key="12">
    <source>
        <dbReference type="Proteomes" id="UP000625711"/>
    </source>
</evidence>
<feature type="transmembrane region" description="Helical" evidence="10">
    <location>
        <begin position="133"/>
        <end position="155"/>
    </location>
</feature>
<dbReference type="InterPro" id="IPR004117">
    <property type="entry name" value="7tm6_olfct_rcpt"/>
</dbReference>
<keyword evidence="12" id="KW-1185">Reference proteome</keyword>
<keyword evidence="5 10" id="KW-0552">Olfaction</keyword>
<keyword evidence="2" id="KW-1003">Cell membrane</keyword>
<dbReference type="PANTHER" id="PTHR21137">
    <property type="entry name" value="ODORANT RECEPTOR"/>
    <property type="match status" value="1"/>
</dbReference>
<dbReference type="GO" id="GO:0007165">
    <property type="term" value="P:signal transduction"/>
    <property type="evidence" value="ECO:0007669"/>
    <property type="project" value="UniProtKB-KW"/>
</dbReference>
<evidence type="ECO:0000256" key="3">
    <source>
        <dbReference type="ARBA" id="ARBA00022606"/>
    </source>
</evidence>
<protein>
    <recommendedName>
        <fullName evidence="10">Odorant receptor</fullName>
    </recommendedName>
</protein>
<evidence type="ECO:0000256" key="9">
    <source>
        <dbReference type="ARBA" id="ARBA00023224"/>
    </source>
</evidence>
<keyword evidence="6 10" id="KW-1133">Transmembrane helix</keyword>
<dbReference type="GO" id="GO:0005886">
    <property type="term" value="C:plasma membrane"/>
    <property type="evidence" value="ECO:0007669"/>
    <property type="project" value="UniProtKB-SubCell"/>
</dbReference>
<feature type="transmembrane region" description="Helical" evidence="10">
    <location>
        <begin position="266"/>
        <end position="284"/>
    </location>
</feature>
<dbReference type="GO" id="GO:0004984">
    <property type="term" value="F:olfactory receptor activity"/>
    <property type="evidence" value="ECO:0007669"/>
    <property type="project" value="InterPro"/>
</dbReference>
<dbReference type="Proteomes" id="UP000625711">
    <property type="component" value="Unassembled WGS sequence"/>
</dbReference>
<dbReference type="EMBL" id="JAACXV010014152">
    <property type="protein sequence ID" value="KAF7269990.1"/>
    <property type="molecule type" value="Genomic_DNA"/>
</dbReference>
<dbReference type="AlphaFoldDB" id="A0A834HWV6"/>
<gene>
    <name evidence="11" type="ORF">GWI33_017013</name>
</gene>
<dbReference type="GO" id="GO:0005549">
    <property type="term" value="F:odorant binding"/>
    <property type="evidence" value="ECO:0007669"/>
    <property type="project" value="InterPro"/>
</dbReference>
<proteinExistence type="inferred from homology"/>
<keyword evidence="9 10" id="KW-0807">Transducer</keyword>
<keyword evidence="7 10" id="KW-0472">Membrane</keyword>
<evidence type="ECO:0000256" key="7">
    <source>
        <dbReference type="ARBA" id="ARBA00023136"/>
    </source>
</evidence>
<organism evidence="11 12">
    <name type="scientific">Rhynchophorus ferrugineus</name>
    <name type="common">Red palm weevil</name>
    <name type="synonym">Curculio ferrugineus</name>
    <dbReference type="NCBI Taxonomy" id="354439"/>
    <lineage>
        <taxon>Eukaryota</taxon>
        <taxon>Metazoa</taxon>
        <taxon>Ecdysozoa</taxon>
        <taxon>Arthropoda</taxon>
        <taxon>Hexapoda</taxon>
        <taxon>Insecta</taxon>
        <taxon>Pterygota</taxon>
        <taxon>Neoptera</taxon>
        <taxon>Endopterygota</taxon>
        <taxon>Coleoptera</taxon>
        <taxon>Polyphaga</taxon>
        <taxon>Cucujiformia</taxon>
        <taxon>Curculionidae</taxon>
        <taxon>Dryophthorinae</taxon>
        <taxon>Rhynchophorus</taxon>
    </lineage>
</organism>
<name>A0A834HWV6_RHYFE</name>
<evidence type="ECO:0000256" key="5">
    <source>
        <dbReference type="ARBA" id="ARBA00022725"/>
    </source>
</evidence>
<dbReference type="OrthoDB" id="8117390at2759"/>
<keyword evidence="8 10" id="KW-0675">Receptor</keyword>
<evidence type="ECO:0000256" key="10">
    <source>
        <dbReference type="RuleBase" id="RU351113"/>
    </source>
</evidence>
<keyword evidence="4 10" id="KW-0812">Transmembrane</keyword>
<feature type="transmembrane region" description="Helical" evidence="10">
    <location>
        <begin position="68"/>
        <end position="88"/>
    </location>
</feature>
<evidence type="ECO:0000256" key="1">
    <source>
        <dbReference type="ARBA" id="ARBA00004651"/>
    </source>
</evidence>
<dbReference type="PANTHER" id="PTHR21137:SF35">
    <property type="entry name" value="ODORANT RECEPTOR 19A-RELATED"/>
    <property type="match status" value="1"/>
</dbReference>
<evidence type="ECO:0000256" key="6">
    <source>
        <dbReference type="ARBA" id="ARBA00022989"/>
    </source>
</evidence>
<comment type="caution">
    <text evidence="10">Lacks conserved residue(s) required for the propagation of feature annotation.</text>
</comment>
<evidence type="ECO:0000256" key="8">
    <source>
        <dbReference type="ARBA" id="ARBA00023170"/>
    </source>
</evidence>
<feature type="transmembrane region" description="Helical" evidence="10">
    <location>
        <begin position="35"/>
        <end position="56"/>
    </location>
</feature>
<evidence type="ECO:0000313" key="11">
    <source>
        <dbReference type="EMBL" id="KAF7269990.1"/>
    </source>
</evidence>